<dbReference type="InterPro" id="IPR019888">
    <property type="entry name" value="Tscrpt_reg_AsnC-like"/>
</dbReference>
<sequence>MMNSPQSDPHSPLHKIDDMDRKLITILNHNGRASYTDIAKEVGLSRVAVQMRVQALIENGTIERFACILNPAHLGITVSAFFNVDVEPRYLMQVADALGEEPEVTSLYHMSGPSKLHMHGLFLNHTDMENFLQNKLYRTEGVTGVDCQILIKRYKSRMGIRL</sequence>
<protein>
    <submittedName>
        <fullName evidence="5">DNA-binding Lrp family transcriptional regulator</fullName>
    </submittedName>
</protein>
<dbReference type="InterPro" id="IPR019885">
    <property type="entry name" value="Tscrpt_reg_HTH_AsnC-type_CS"/>
</dbReference>
<evidence type="ECO:0000256" key="1">
    <source>
        <dbReference type="ARBA" id="ARBA00023015"/>
    </source>
</evidence>
<dbReference type="PRINTS" id="PR00033">
    <property type="entry name" value="HTHASNC"/>
</dbReference>
<keyword evidence="6" id="KW-1185">Reference proteome</keyword>
<dbReference type="InterPro" id="IPR019887">
    <property type="entry name" value="Tscrpt_reg_AsnC/Lrp_C"/>
</dbReference>
<dbReference type="SMART" id="SM00344">
    <property type="entry name" value="HTH_ASNC"/>
    <property type="match status" value="1"/>
</dbReference>
<keyword evidence="2 5" id="KW-0238">DNA-binding</keyword>
<dbReference type="GO" id="GO:0003677">
    <property type="term" value="F:DNA binding"/>
    <property type="evidence" value="ECO:0007669"/>
    <property type="project" value="UniProtKB-KW"/>
</dbReference>
<comment type="caution">
    <text evidence="5">The sequence shown here is derived from an EMBL/GenBank/DDBJ whole genome shotgun (WGS) entry which is preliminary data.</text>
</comment>
<dbReference type="InterPro" id="IPR036388">
    <property type="entry name" value="WH-like_DNA-bd_sf"/>
</dbReference>
<dbReference type="InterPro" id="IPR011008">
    <property type="entry name" value="Dimeric_a/b-barrel"/>
</dbReference>
<proteinExistence type="predicted"/>
<feature type="domain" description="HTH asnC-type" evidence="4">
    <location>
        <begin position="16"/>
        <end position="77"/>
    </location>
</feature>
<organism evidence="5 6">
    <name type="scientific">Paenibacillus shirakamiensis</name>
    <dbReference type="NCBI Taxonomy" id="1265935"/>
    <lineage>
        <taxon>Bacteria</taxon>
        <taxon>Bacillati</taxon>
        <taxon>Bacillota</taxon>
        <taxon>Bacilli</taxon>
        <taxon>Bacillales</taxon>
        <taxon>Paenibacillaceae</taxon>
        <taxon>Paenibacillus</taxon>
    </lineage>
</organism>
<evidence type="ECO:0000256" key="2">
    <source>
        <dbReference type="ARBA" id="ARBA00023125"/>
    </source>
</evidence>
<dbReference type="PANTHER" id="PTHR30154">
    <property type="entry name" value="LEUCINE-RESPONSIVE REGULATORY PROTEIN"/>
    <property type="match status" value="1"/>
</dbReference>
<gene>
    <name evidence="5" type="ORF">J2Z69_000910</name>
</gene>
<evidence type="ECO:0000256" key="3">
    <source>
        <dbReference type="ARBA" id="ARBA00023163"/>
    </source>
</evidence>
<dbReference type="Gene3D" id="1.10.10.10">
    <property type="entry name" value="Winged helix-like DNA-binding domain superfamily/Winged helix DNA-binding domain"/>
    <property type="match status" value="1"/>
</dbReference>
<evidence type="ECO:0000313" key="5">
    <source>
        <dbReference type="EMBL" id="MBP1999891.1"/>
    </source>
</evidence>
<dbReference type="InterPro" id="IPR036390">
    <property type="entry name" value="WH_DNA-bd_sf"/>
</dbReference>
<dbReference type="Gene3D" id="3.30.70.920">
    <property type="match status" value="1"/>
</dbReference>
<dbReference type="Proteomes" id="UP001519288">
    <property type="component" value="Unassembled WGS sequence"/>
</dbReference>
<reference evidence="5 6" key="1">
    <citation type="submission" date="2021-03" db="EMBL/GenBank/DDBJ databases">
        <title>Genomic Encyclopedia of Type Strains, Phase IV (KMG-IV): sequencing the most valuable type-strain genomes for metagenomic binning, comparative biology and taxonomic classification.</title>
        <authorList>
            <person name="Goeker M."/>
        </authorList>
    </citation>
    <scope>NUCLEOTIDE SEQUENCE [LARGE SCALE GENOMIC DNA]</scope>
    <source>
        <strain evidence="5 6">DSM 26806</strain>
    </source>
</reference>
<dbReference type="EMBL" id="JAGGLD010000001">
    <property type="protein sequence ID" value="MBP1999891.1"/>
    <property type="molecule type" value="Genomic_DNA"/>
</dbReference>
<dbReference type="Pfam" id="PF01037">
    <property type="entry name" value="AsnC_trans_reg"/>
    <property type="match status" value="1"/>
</dbReference>
<evidence type="ECO:0000313" key="6">
    <source>
        <dbReference type="Proteomes" id="UP001519288"/>
    </source>
</evidence>
<accession>A0ABS4JFI6</accession>
<dbReference type="SUPFAM" id="SSF46785">
    <property type="entry name" value="Winged helix' DNA-binding domain"/>
    <property type="match status" value="1"/>
</dbReference>
<dbReference type="InterPro" id="IPR000485">
    <property type="entry name" value="AsnC-type_HTH_dom"/>
</dbReference>
<dbReference type="PROSITE" id="PS00519">
    <property type="entry name" value="HTH_ASNC_1"/>
    <property type="match status" value="1"/>
</dbReference>
<keyword evidence="3" id="KW-0804">Transcription</keyword>
<dbReference type="Pfam" id="PF13404">
    <property type="entry name" value="HTH_AsnC-type"/>
    <property type="match status" value="1"/>
</dbReference>
<evidence type="ECO:0000259" key="4">
    <source>
        <dbReference type="PROSITE" id="PS50956"/>
    </source>
</evidence>
<name>A0ABS4JFI6_9BACL</name>
<dbReference type="SUPFAM" id="SSF54909">
    <property type="entry name" value="Dimeric alpha+beta barrel"/>
    <property type="match status" value="1"/>
</dbReference>
<keyword evidence="1" id="KW-0805">Transcription regulation</keyword>
<dbReference type="PANTHER" id="PTHR30154:SF34">
    <property type="entry name" value="TRANSCRIPTIONAL REGULATOR AZLB"/>
    <property type="match status" value="1"/>
</dbReference>
<dbReference type="PROSITE" id="PS50956">
    <property type="entry name" value="HTH_ASNC_2"/>
    <property type="match status" value="1"/>
</dbReference>